<keyword evidence="6 10" id="KW-0479">Metal-binding</keyword>
<evidence type="ECO:0000259" key="14">
    <source>
        <dbReference type="Pfam" id="PF03199"/>
    </source>
</evidence>
<dbReference type="FunFam" id="3.30.1490.50:FF:000002">
    <property type="entry name" value="Glutathione synthetase"/>
    <property type="match status" value="1"/>
</dbReference>
<reference evidence="16" key="1">
    <citation type="submission" date="2015-05" db="EMBL/GenBank/DDBJ databases">
        <authorList>
            <person name="Wang D.B."/>
            <person name="Wang M."/>
        </authorList>
    </citation>
    <scope>NUCLEOTIDE SEQUENCE</scope>
    <source>
        <strain evidence="16">36-1</strain>
    </source>
</reference>
<feature type="binding site" evidence="13">
    <location>
        <begin position="259"/>
        <end position="262"/>
    </location>
    <ligand>
        <name>substrate</name>
    </ligand>
</feature>
<dbReference type="InterPro" id="IPR014709">
    <property type="entry name" value="Glutathione_synthase_C_euk"/>
</dbReference>
<comment type="subunit">
    <text evidence="3">Homodimer.</text>
</comment>
<dbReference type="InterPro" id="IPR037013">
    <property type="entry name" value="GSH-S_sub-bd_sf"/>
</dbReference>
<feature type="binding site" evidence="11">
    <location>
        <position position="599"/>
    </location>
    <ligand>
        <name>ATP</name>
        <dbReference type="ChEBI" id="CHEBI:30616"/>
    </ligand>
</feature>
<comment type="similarity">
    <text evidence="2 10">Belongs to the eukaryotic GSH synthase family.</text>
</comment>
<dbReference type="Proteomes" id="UP000245956">
    <property type="component" value="Unassembled WGS sequence"/>
</dbReference>
<dbReference type="UniPathway" id="UPA00142">
    <property type="reaction ID" value="UER00210"/>
</dbReference>
<dbReference type="SUPFAM" id="SSF56059">
    <property type="entry name" value="Glutathione synthetase ATP-binding domain-like"/>
    <property type="match status" value="1"/>
</dbReference>
<dbReference type="FunFam" id="3.40.50.1760:FF:000001">
    <property type="entry name" value="Glutathione synthetase"/>
    <property type="match status" value="1"/>
</dbReference>
<feature type="binding site" evidence="11">
    <location>
        <position position="516"/>
    </location>
    <ligand>
        <name>ATP</name>
        <dbReference type="ChEBI" id="CHEBI:30616"/>
    </ligand>
</feature>
<feature type="binding site" evidence="11">
    <location>
        <position position="593"/>
    </location>
    <ligand>
        <name>ATP</name>
        <dbReference type="ChEBI" id="CHEBI:30616"/>
    </ligand>
</feature>
<dbReference type="EMBL" id="JAWRVI010000008">
    <property type="protein sequence ID" value="KAK4092505.1"/>
    <property type="molecule type" value="Genomic_DNA"/>
</dbReference>
<keyword evidence="5 10" id="KW-0317">Glutathione biosynthesis</keyword>
<evidence type="ECO:0000256" key="1">
    <source>
        <dbReference type="ARBA" id="ARBA00004965"/>
    </source>
</evidence>
<keyword evidence="7 10" id="KW-0547">Nucleotide-binding</keyword>
<dbReference type="GO" id="GO:0043295">
    <property type="term" value="F:glutathione binding"/>
    <property type="evidence" value="ECO:0007669"/>
    <property type="project" value="UniProtKB-UniRule"/>
</dbReference>
<dbReference type="PIRSF" id="PIRSF001558">
    <property type="entry name" value="GSHase"/>
    <property type="match status" value="1"/>
</dbReference>
<feature type="binding site" evidence="12">
    <location>
        <position position="255"/>
    </location>
    <ligand>
        <name>Mg(2+)</name>
        <dbReference type="ChEBI" id="CHEBI:18420"/>
    </ligand>
</feature>
<evidence type="ECO:0000256" key="11">
    <source>
        <dbReference type="PIRSR" id="PIRSR001558-1"/>
    </source>
</evidence>
<dbReference type="Gene3D" id="3.30.1490.50">
    <property type="match status" value="1"/>
</dbReference>
<feature type="domain" description="Glutathione synthase substrate-binding" evidence="14">
    <location>
        <begin position="326"/>
        <end position="435"/>
    </location>
</feature>
<evidence type="ECO:0000313" key="18">
    <source>
        <dbReference type="Proteomes" id="UP001287286"/>
    </source>
</evidence>
<name>A0A2U3EJV8_PURLI</name>
<dbReference type="InterPro" id="IPR016185">
    <property type="entry name" value="PreATP-grasp_dom_sf"/>
</dbReference>
<feature type="binding site" evidence="13">
    <location>
        <begin position="335"/>
        <end position="337"/>
    </location>
    <ligand>
        <name>substrate</name>
    </ligand>
</feature>
<dbReference type="InterPro" id="IPR014049">
    <property type="entry name" value="Glutathione_synthase_N_euk"/>
</dbReference>
<comment type="cofactor">
    <cofactor evidence="10 12">
        <name>Mg(2+)</name>
        <dbReference type="ChEBI" id="CHEBI:18420"/>
    </cofactor>
    <text evidence="10 12">Binds 1 Mg(2+) ion per subunit.</text>
</comment>
<evidence type="ECO:0000256" key="10">
    <source>
        <dbReference type="PIRNR" id="PIRNR001558"/>
    </source>
</evidence>
<keyword evidence="18" id="KW-1185">Reference proteome</keyword>
<gene>
    <name evidence="16" type="ORF">PCL_08120</name>
    <name evidence="15" type="ORF">Purlil1_3126</name>
</gene>
<evidence type="ECO:0000256" key="3">
    <source>
        <dbReference type="ARBA" id="ARBA00011738"/>
    </source>
</evidence>
<dbReference type="GO" id="GO:0000287">
    <property type="term" value="F:magnesium ion binding"/>
    <property type="evidence" value="ECO:0007669"/>
    <property type="project" value="UniProtKB-UniRule"/>
</dbReference>
<dbReference type="Proteomes" id="UP001287286">
    <property type="component" value="Unassembled WGS sequence"/>
</dbReference>
<feature type="binding site" evidence="11">
    <location>
        <position position="591"/>
    </location>
    <ligand>
        <name>substrate</name>
    </ligand>
</feature>
<evidence type="ECO:0000256" key="9">
    <source>
        <dbReference type="ARBA" id="ARBA00022842"/>
    </source>
</evidence>
<protein>
    <recommendedName>
        <fullName evidence="10">Glutathione synthetase</fullName>
        <shortName evidence="10">GSH-S</shortName>
        <ecNumber evidence="10">6.3.2.3</ecNumber>
    </recommendedName>
</protein>
<dbReference type="NCBIfam" id="TIGR01986">
    <property type="entry name" value="glut_syn_euk"/>
    <property type="match status" value="1"/>
</dbReference>
<dbReference type="Gene3D" id="1.10.1080.10">
    <property type="entry name" value="Glutathione Synthetase, Chain A, domain 3"/>
    <property type="match status" value="1"/>
</dbReference>
<comment type="caution">
    <text evidence="16">The sequence shown here is derived from an EMBL/GenBank/DDBJ whole genome shotgun (WGS) entry which is preliminary data.</text>
</comment>
<feature type="binding site" evidence="11">
    <location>
        <position position="438"/>
    </location>
    <ligand>
        <name>ATP</name>
        <dbReference type="ChEBI" id="CHEBI:30616"/>
    </ligand>
</feature>
<dbReference type="Gene3D" id="3.40.50.1760">
    <property type="entry name" value="Glutathione synthase, substrate-binding domain superfamily, eukaryotic"/>
    <property type="match status" value="1"/>
</dbReference>
<evidence type="ECO:0000256" key="4">
    <source>
        <dbReference type="ARBA" id="ARBA00022598"/>
    </source>
</evidence>
<feature type="binding site" evidence="11">
    <location>
        <position position="255"/>
    </location>
    <ligand>
        <name>ATP</name>
        <dbReference type="ChEBI" id="CHEBI:30616"/>
    </ligand>
</feature>
<keyword evidence="8 10" id="KW-0067">ATP-binding</keyword>
<organism evidence="16 17">
    <name type="scientific">Purpureocillium lilacinum</name>
    <name type="common">Paecilomyces lilacinus</name>
    <dbReference type="NCBI Taxonomy" id="33203"/>
    <lineage>
        <taxon>Eukaryota</taxon>
        <taxon>Fungi</taxon>
        <taxon>Dikarya</taxon>
        <taxon>Ascomycota</taxon>
        <taxon>Pezizomycotina</taxon>
        <taxon>Sordariomycetes</taxon>
        <taxon>Hypocreomycetidae</taxon>
        <taxon>Hypocreales</taxon>
        <taxon>Ophiocordycipitaceae</taxon>
        <taxon>Purpureocillium</taxon>
    </lineage>
</organism>
<feature type="binding site" evidence="11">
    <location>
        <position position="233"/>
    </location>
    <ligand>
        <name>substrate</name>
    </ligand>
</feature>
<reference evidence="15" key="3">
    <citation type="submission" date="2023-11" db="EMBL/GenBank/DDBJ databases">
        <authorList>
            <person name="Beijen E."/>
            <person name="Ohm R.A."/>
        </authorList>
    </citation>
    <scope>NUCLEOTIDE SEQUENCE</scope>
    <source>
        <strain evidence="15">CBS 150709</strain>
    </source>
</reference>
<dbReference type="AlphaFoldDB" id="A0A2U3EJV8"/>
<evidence type="ECO:0000256" key="12">
    <source>
        <dbReference type="PIRSR" id="PIRSR001558-2"/>
    </source>
</evidence>
<dbReference type="Pfam" id="PF03917">
    <property type="entry name" value="GSH_synth_ATP"/>
    <property type="match status" value="1"/>
</dbReference>
<evidence type="ECO:0000256" key="7">
    <source>
        <dbReference type="ARBA" id="ARBA00022741"/>
    </source>
</evidence>
<evidence type="ECO:0000313" key="16">
    <source>
        <dbReference type="EMBL" id="PWI74806.1"/>
    </source>
</evidence>
<feature type="binding site" evidence="12">
    <location>
        <position position="509"/>
    </location>
    <ligand>
        <name>Mg(2+)</name>
        <dbReference type="ChEBI" id="CHEBI:18420"/>
    </ligand>
</feature>
<accession>A0A2U3EJV8</accession>
<dbReference type="Gene3D" id="3.30.1490.80">
    <property type="match status" value="1"/>
</dbReference>
<proteinExistence type="inferred from homology"/>
<dbReference type="GO" id="GO:0004363">
    <property type="term" value="F:glutathione synthase activity"/>
    <property type="evidence" value="ECO:0007669"/>
    <property type="project" value="UniProtKB-UniRule"/>
</dbReference>
<dbReference type="EMBL" id="LCWV01000003">
    <property type="protein sequence ID" value="PWI74806.1"/>
    <property type="molecule type" value="Genomic_DNA"/>
</dbReference>
<feature type="binding site" evidence="11">
    <location>
        <position position="341"/>
    </location>
    <ligand>
        <name>substrate</name>
    </ligand>
</feature>
<feature type="binding site" evidence="11">
    <location>
        <begin position="538"/>
        <end position="541"/>
    </location>
    <ligand>
        <name>ATP</name>
        <dbReference type="ChEBI" id="CHEBI:30616"/>
    </ligand>
</feature>
<evidence type="ECO:0000256" key="5">
    <source>
        <dbReference type="ARBA" id="ARBA00022684"/>
    </source>
</evidence>
<dbReference type="PANTHER" id="PTHR11130:SF0">
    <property type="entry name" value="GLUTATHIONE SYNTHETASE"/>
    <property type="match status" value="1"/>
</dbReference>
<evidence type="ECO:0000256" key="8">
    <source>
        <dbReference type="ARBA" id="ARBA00022840"/>
    </source>
</evidence>
<evidence type="ECO:0000256" key="6">
    <source>
        <dbReference type="ARBA" id="ARBA00022723"/>
    </source>
</evidence>
<dbReference type="Gene3D" id="3.30.470.20">
    <property type="entry name" value="ATP-grasp fold, B domain"/>
    <property type="match status" value="1"/>
</dbReference>
<evidence type="ECO:0000256" key="13">
    <source>
        <dbReference type="PIRSR" id="PIRSR001558-3"/>
    </source>
</evidence>
<reference evidence="15 18" key="4">
    <citation type="journal article" date="2024" name="Microbiol. Resour. Announc.">
        <title>Genome annotations for the ascomycete fungi Trichoderma harzianum, Trichoderma aggressivum, and Purpureocillium lilacinum.</title>
        <authorList>
            <person name="Beijen E.P.W."/>
            <person name="Ohm R.A."/>
        </authorList>
    </citation>
    <scope>NUCLEOTIDE SEQUENCE [LARGE SCALE GENOMIC DNA]</scope>
    <source>
        <strain evidence="15 18">CBS 150709</strain>
    </source>
</reference>
<keyword evidence="4 10" id="KW-0436">Ligase</keyword>
<feature type="binding site" evidence="11">
    <location>
        <position position="564"/>
    </location>
    <ligand>
        <name>ATP</name>
        <dbReference type="ChEBI" id="CHEBI:30616"/>
    </ligand>
</feature>
<dbReference type="SUPFAM" id="SSF52440">
    <property type="entry name" value="PreATP-grasp domain"/>
    <property type="match status" value="1"/>
</dbReference>
<evidence type="ECO:0000256" key="2">
    <source>
        <dbReference type="ARBA" id="ARBA00010385"/>
    </source>
</evidence>
<feature type="binding site" evidence="13">
    <location>
        <begin position="602"/>
        <end position="603"/>
    </location>
    <ligand>
        <name>substrate</name>
    </ligand>
</feature>
<dbReference type="InterPro" id="IPR005615">
    <property type="entry name" value="Glutathione_synthase"/>
</dbReference>
<dbReference type="InterPro" id="IPR014042">
    <property type="entry name" value="Glutathione_synthase_a-hlx"/>
</dbReference>
<dbReference type="GO" id="GO:0005829">
    <property type="term" value="C:cytosol"/>
    <property type="evidence" value="ECO:0007669"/>
    <property type="project" value="TreeGrafter"/>
</dbReference>
<dbReference type="EC" id="6.3.2.3" evidence="10"/>
<comment type="catalytic activity">
    <reaction evidence="10">
        <text>gamma-L-glutamyl-L-cysteine + glycine + ATP = glutathione + ADP + phosphate + H(+)</text>
        <dbReference type="Rhea" id="RHEA:13557"/>
        <dbReference type="ChEBI" id="CHEBI:15378"/>
        <dbReference type="ChEBI" id="CHEBI:30616"/>
        <dbReference type="ChEBI" id="CHEBI:43474"/>
        <dbReference type="ChEBI" id="CHEBI:57305"/>
        <dbReference type="ChEBI" id="CHEBI:57925"/>
        <dbReference type="ChEBI" id="CHEBI:58173"/>
        <dbReference type="ChEBI" id="CHEBI:456216"/>
        <dbReference type="EC" id="6.3.2.3"/>
    </reaction>
</comment>
<evidence type="ECO:0000313" key="15">
    <source>
        <dbReference type="EMBL" id="KAK4092505.1"/>
    </source>
</evidence>
<reference evidence="16 17" key="2">
    <citation type="journal article" date="2016" name="Front. Microbiol.">
        <title>Genome and transcriptome sequences reveal the specific parasitism of the nematophagous Purpureocillium lilacinum 36-1.</title>
        <authorList>
            <person name="Xie J."/>
            <person name="Li S."/>
            <person name="Mo C."/>
            <person name="Xiao X."/>
            <person name="Peng D."/>
            <person name="Wang G."/>
            <person name="Xiao Y."/>
        </authorList>
    </citation>
    <scope>NUCLEOTIDE SEQUENCE [LARGE SCALE GENOMIC DNA]</scope>
    <source>
        <strain evidence="16 17">36-1</strain>
    </source>
</reference>
<dbReference type="GO" id="GO:0005524">
    <property type="term" value="F:ATP binding"/>
    <property type="evidence" value="ECO:0007669"/>
    <property type="project" value="UniProtKB-UniRule"/>
</dbReference>
<evidence type="ECO:0000313" key="17">
    <source>
        <dbReference type="Proteomes" id="UP000245956"/>
    </source>
</evidence>
<keyword evidence="9 10" id="KW-0460">Magnesium</keyword>
<feature type="binding site" evidence="13">
    <location>
        <begin position="399"/>
        <end position="402"/>
    </location>
    <ligand>
        <name>substrate</name>
    </ligand>
</feature>
<dbReference type="InterPro" id="IPR004887">
    <property type="entry name" value="GSH_synth_subst-bd"/>
</dbReference>
<feature type="binding site" evidence="11">
    <location>
        <begin position="505"/>
        <end position="514"/>
    </location>
    <ligand>
        <name>ATP</name>
        <dbReference type="ChEBI" id="CHEBI:30616"/>
    </ligand>
</feature>
<dbReference type="PANTHER" id="PTHR11130">
    <property type="entry name" value="GLUTATHIONE SYNTHETASE"/>
    <property type="match status" value="1"/>
</dbReference>
<dbReference type="Pfam" id="PF03199">
    <property type="entry name" value="GSH_synthase"/>
    <property type="match status" value="1"/>
</dbReference>
<feature type="binding site" evidence="12">
    <location>
        <position position="257"/>
    </location>
    <ligand>
        <name>Mg(2+)</name>
        <dbReference type="ChEBI" id="CHEBI:18420"/>
    </ligand>
</feature>
<sequence length="615" mass="67432">MGAIVPEFWTINSLREGKCYTNCKSQHAARTQRDPSIHHEALLPALLIINPSHLLTSTTRSRRPETSHSRSSIRLPALNIPVCRVLAPAKQVLNGDVVMSTSVEGSMYPPHLTDAERDNLVLTIKDWSIGNGLAIRPPPAVIPTDADPSGIAAINAPVTLFPSAFPRICFEQGKAVQQTYNDLYAAVSRDEEFLAQIVKEVADGDDFIRNLWQIHLKVKQEGYTQPLSLGLFRSDYMVHQDTSTSPPSLTAKQVEFNTIASSFGGLSCFTSRLHRYLAATEYPLIDEAIPAGSLNLPESTAVQGLAGGIEAAFHAYPPSELGHPKCIIFLVQGDERNVFDQRHLEYQIASSSPTAPVFRLAFSDILTHTTVADTPKRQLLYRLPRNPAKVFEVAVIYMRAGYGPGDYPDQRAWDARYHLERSAAIKCPTVLTQLAGTKKVQQVLATPRPSSAPSMLGRFIKDDTPAAAELWRTFTNIYPMDTSEAGLEARKKALDPEACQAYVLKPQREGGGNNIYRGAIPSFLKSVPEEHWGSFILMELITPPPVSNTILRNGKIEQGGVICELGVYGTCLWNQSSGEVLRNEEAGYLLRTKGDKSEEGGVAAGYGCMDSCSLV</sequence>
<comment type="pathway">
    <text evidence="1 10">Sulfur metabolism; glutathione biosynthesis; glutathione from L-cysteine and L-glutamate: step 2/2.</text>
</comment>